<evidence type="ECO:0000313" key="2">
    <source>
        <dbReference type="EMBL" id="QGN17548.1"/>
    </source>
</evidence>
<dbReference type="EMBL" id="CP015059">
    <property type="protein sequence ID" value="QGN17548.1"/>
    <property type="molecule type" value="Genomic_DNA"/>
</dbReference>
<organism evidence="2 3">
    <name type="scientific">Kluyveromyces marxianus</name>
    <name type="common">Yeast</name>
    <name type="synonym">Candida kefyr</name>
    <dbReference type="NCBI Taxonomy" id="4911"/>
    <lineage>
        <taxon>Eukaryota</taxon>
        <taxon>Fungi</taxon>
        <taxon>Dikarya</taxon>
        <taxon>Ascomycota</taxon>
        <taxon>Saccharomycotina</taxon>
        <taxon>Saccharomycetes</taxon>
        <taxon>Saccharomycetales</taxon>
        <taxon>Saccharomycetaceae</taxon>
        <taxon>Kluyveromyces</taxon>
    </lineage>
</organism>
<keyword evidence="1" id="KW-0472">Membrane</keyword>
<keyword evidence="1" id="KW-1133">Transmembrane helix</keyword>
<reference evidence="2 3" key="1">
    <citation type="submission" date="2016-03" db="EMBL/GenBank/DDBJ databases">
        <title>How can Kluyveromyces marxianus grow so fast - potential evolutionary course in Saccharomyces Complex revealed by comparative genomics.</title>
        <authorList>
            <person name="Mo W."/>
            <person name="Lu W."/>
            <person name="Yang X."/>
            <person name="Qi J."/>
            <person name="Lv H."/>
        </authorList>
    </citation>
    <scope>NUCLEOTIDE SEQUENCE [LARGE SCALE GENOMIC DNA]</scope>
    <source>
        <strain evidence="2 3">FIM1</strain>
    </source>
</reference>
<protein>
    <submittedName>
        <fullName evidence="2">Inorganic phosphate transporter PHO86</fullName>
    </submittedName>
</protein>
<evidence type="ECO:0000256" key="1">
    <source>
        <dbReference type="SAM" id="Phobius"/>
    </source>
</evidence>
<keyword evidence="1" id="KW-0812">Transmembrane</keyword>
<feature type="transmembrane region" description="Helical" evidence="1">
    <location>
        <begin position="55"/>
        <end position="74"/>
    </location>
</feature>
<dbReference type="Pfam" id="PF11124">
    <property type="entry name" value="Pho86"/>
    <property type="match status" value="1"/>
</dbReference>
<accession>A0ABX6F2H0</accession>
<keyword evidence="3" id="KW-1185">Reference proteome</keyword>
<dbReference type="Proteomes" id="UP000422736">
    <property type="component" value="Chromosome 6"/>
</dbReference>
<proteinExistence type="predicted"/>
<name>A0ABX6F2H0_KLUMA</name>
<evidence type="ECO:0000313" key="3">
    <source>
        <dbReference type="Proteomes" id="UP000422736"/>
    </source>
</evidence>
<feature type="transmembrane region" description="Helical" evidence="1">
    <location>
        <begin position="101"/>
        <end position="120"/>
    </location>
</feature>
<sequence>MPVVKQADARLNEPIDKDAPPTIYGTTLKPEYSNAALNLSVDFVKQQCALLNKRLFWHPVTIFSTLVCGVIFLASQSHFPGHANHVTGWLYQYFLMNKKELVTFFLVIIISASSVISLLSKVTEIVFKRKSKLIVDTKGQIIYGVDLMKLAQGEIQDKTALENTEIIVYRDTPIALVSILENKTLSKPDSLVMGVSTIGARRVYLKSGILEDLIDWALIRTKNYQKEHPKYKHGKSMKLLIDVYSFEKDTKKTLARKGFSMIESYKLPENKFLASMFGIKKELWGIQFHFEAKKE</sequence>
<gene>
    <name evidence="2" type="primary">PHO86</name>
    <name evidence="2" type="ORF">FIM1_4284</name>
</gene>
<dbReference type="InterPro" id="IPR024297">
    <property type="entry name" value="Pho86"/>
</dbReference>